<dbReference type="CDD" id="cd00405">
    <property type="entry name" value="PRAI"/>
    <property type="match status" value="1"/>
</dbReference>
<evidence type="ECO:0000256" key="4">
    <source>
        <dbReference type="ARBA" id="ARBA00012572"/>
    </source>
</evidence>
<dbReference type="AlphaFoldDB" id="A0A497X968"/>
<comment type="catalytic activity">
    <reaction evidence="1 10">
        <text>N-(5-phospho-beta-D-ribosyl)anthranilate = 1-(2-carboxyphenylamino)-1-deoxy-D-ribulose 5-phosphate</text>
        <dbReference type="Rhea" id="RHEA:21540"/>
        <dbReference type="ChEBI" id="CHEBI:18277"/>
        <dbReference type="ChEBI" id="CHEBI:58613"/>
        <dbReference type="EC" id="5.3.1.24"/>
    </reaction>
</comment>
<evidence type="ECO:0000313" key="12">
    <source>
        <dbReference type="EMBL" id="RLJ62782.1"/>
    </source>
</evidence>
<keyword evidence="6 10" id="KW-0028">Amino-acid biosynthesis</keyword>
<keyword evidence="8 10" id="KW-0057">Aromatic amino acid biosynthesis</keyword>
<dbReference type="InterPro" id="IPR044643">
    <property type="entry name" value="TrpF_fam"/>
</dbReference>
<evidence type="ECO:0000256" key="8">
    <source>
        <dbReference type="ARBA" id="ARBA00023141"/>
    </source>
</evidence>
<dbReference type="Pfam" id="PF00697">
    <property type="entry name" value="PRAI"/>
    <property type="match status" value="1"/>
</dbReference>
<accession>A0A497X968</accession>
<dbReference type="FunFam" id="3.20.20.70:FF:000075">
    <property type="entry name" value="Tryptophan biosynthesis protein TRP1"/>
    <property type="match status" value="1"/>
</dbReference>
<dbReference type="EC" id="5.3.1.24" evidence="4 10"/>
<evidence type="ECO:0000256" key="3">
    <source>
        <dbReference type="ARBA" id="ARBA00007571"/>
    </source>
</evidence>
<dbReference type="HAMAP" id="MF_00135">
    <property type="entry name" value="PRAI"/>
    <property type="match status" value="1"/>
</dbReference>
<evidence type="ECO:0000256" key="5">
    <source>
        <dbReference type="ARBA" id="ARBA00022272"/>
    </source>
</evidence>
<dbReference type="GO" id="GO:0000162">
    <property type="term" value="P:L-tryptophan biosynthetic process"/>
    <property type="evidence" value="ECO:0007669"/>
    <property type="project" value="UniProtKB-UniRule"/>
</dbReference>
<dbReference type="Proteomes" id="UP000268908">
    <property type="component" value="Unassembled WGS sequence"/>
</dbReference>
<protein>
    <recommendedName>
        <fullName evidence="5 10">N-(5'-phosphoribosyl)anthranilate isomerase</fullName>
        <shortName evidence="10">PRAI</shortName>
        <ecNumber evidence="4 10">5.3.1.24</ecNumber>
    </recommendedName>
</protein>
<evidence type="ECO:0000256" key="10">
    <source>
        <dbReference type="HAMAP-Rule" id="MF_00135"/>
    </source>
</evidence>
<dbReference type="PANTHER" id="PTHR42894">
    <property type="entry name" value="N-(5'-PHOSPHORIBOSYL)ANTHRANILATE ISOMERASE"/>
    <property type="match status" value="1"/>
</dbReference>
<evidence type="ECO:0000256" key="9">
    <source>
        <dbReference type="ARBA" id="ARBA00023235"/>
    </source>
</evidence>
<name>A0A497X968_9PROT</name>
<comment type="caution">
    <text evidence="12">The sequence shown here is derived from an EMBL/GenBank/DDBJ whole genome shotgun (WGS) entry which is preliminary data.</text>
</comment>
<keyword evidence="9 10" id="KW-0413">Isomerase</keyword>
<proteinExistence type="inferred from homology"/>
<evidence type="ECO:0000313" key="13">
    <source>
        <dbReference type="Proteomes" id="UP000268908"/>
    </source>
</evidence>
<dbReference type="EMBL" id="RCCI01000007">
    <property type="protein sequence ID" value="RLJ62782.1"/>
    <property type="molecule type" value="Genomic_DNA"/>
</dbReference>
<evidence type="ECO:0000256" key="2">
    <source>
        <dbReference type="ARBA" id="ARBA00004664"/>
    </source>
</evidence>
<dbReference type="NCBIfam" id="NF002298">
    <property type="entry name" value="PRK01222.1-4"/>
    <property type="match status" value="1"/>
</dbReference>
<dbReference type="PANTHER" id="PTHR42894:SF1">
    <property type="entry name" value="N-(5'-PHOSPHORIBOSYL)ANTHRANILATE ISOMERASE"/>
    <property type="match status" value="1"/>
</dbReference>
<dbReference type="Gene3D" id="3.20.20.70">
    <property type="entry name" value="Aldolase class I"/>
    <property type="match status" value="1"/>
</dbReference>
<gene>
    <name evidence="10" type="primary">trpF</name>
    <name evidence="12" type="ORF">DFR35_2599</name>
</gene>
<evidence type="ECO:0000256" key="6">
    <source>
        <dbReference type="ARBA" id="ARBA00022605"/>
    </source>
</evidence>
<evidence type="ECO:0000256" key="1">
    <source>
        <dbReference type="ARBA" id="ARBA00001164"/>
    </source>
</evidence>
<evidence type="ECO:0000259" key="11">
    <source>
        <dbReference type="Pfam" id="PF00697"/>
    </source>
</evidence>
<dbReference type="OrthoDB" id="9796196at2"/>
<organism evidence="12 13">
    <name type="scientific">Sulfurisoma sediminicola</name>
    <dbReference type="NCBI Taxonomy" id="1381557"/>
    <lineage>
        <taxon>Bacteria</taxon>
        <taxon>Pseudomonadati</taxon>
        <taxon>Pseudomonadota</taxon>
        <taxon>Betaproteobacteria</taxon>
        <taxon>Nitrosomonadales</taxon>
        <taxon>Sterolibacteriaceae</taxon>
        <taxon>Sulfurisoma</taxon>
    </lineage>
</organism>
<dbReference type="InterPro" id="IPR013785">
    <property type="entry name" value="Aldolase_TIM"/>
</dbReference>
<evidence type="ECO:0000256" key="7">
    <source>
        <dbReference type="ARBA" id="ARBA00022822"/>
    </source>
</evidence>
<reference evidence="12 13" key="1">
    <citation type="submission" date="2018-10" db="EMBL/GenBank/DDBJ databases">
        <title>Genomic Encyclopedia of Type Strains, Phase IV (KMG-IV): sequencing the most valuable type-strain genomes for metagenomic binning, comparative biology and taxonomic classification.</title>
        <authorList>
            <person name="Goeker M."/>
        </authorList>
    </citation>
    <scope>NUCLEOTIDE SEQUENCE [LARGE SCALE GENOMIC DNA]</scope>
    <source>
        <strain evidence="12 13">DSM 26916</strain>
    </source>
</reference>
<dbReference type="UniPathway" id="UPA00035">
    <property type="reaction ID" value="UER00042"/>
</dbReference>
<dbReference type="NCBIfam" id="NF002299">
    <property type="entry name" value="PRK01222.1-6"/>
    <property type="match status" value="1"/>
</dbReference>
<keyword evidence="7 10" id="KW-0822">Tryptophan biosynthesis</keyword>
<keyword evidence="13" id="KW-1185">Reference proteome</keyword>
<feature type="domain" description="N-(5'phosphoribosyl) anthranilate isomerase (PRAI)" evidence="11">
    <location>
        <begin position="6"/>
        <end position="200"/>
    </location>
</feature>
<comment type="similarity">
    <text evidence="3 10">Belongs to the TrpF family.</text>
</comment>
<dbReference type="GO" id="GO:0004640">
    <property type="term" value="F:phosphoribosylanthranilate isomerase activity"/>
    <property type="evidence" value="ECO:0007669"/>
    <property type="project" value="UniProtKB-UniRule"/>
</dbReference>
<sequence length="211" mass="22202">MSRTRIKICGITRREDLLAAVAAGADAFGLVFYPPSPRFVTLAAAARLSREVSPFVSCVGLFVNADPAVVRETLAAVPLDLLQFHGDEDAVYCEQFGKPYIKAARVRPGLDLVEFARAFTSARGILLDAYVEGYGGAGQTFDWSLIPRNLPLPVVLSGGLTPANVRDAVTGLRPAAVDVSSGVEAAKGIKDAGKIAAFVAAVNEADIQLNA</sequence>
<dbReference type="InterPro" id="IPR001240">
    <property type="entry name" value="PRAI_dom"/>
</dbReference>
<dbReference type="SUPFAM" id="SSF51366">
    <property type="entry name" value="Ribulose-phoshate binding barrel"/>
    <property type="match status" value="1"/>
</dbReference>
<comment type="pathway">
    <text evidence="2 10">Amino-acid biosynthesis; L-tryptophan biosynthesis; L-tryptophan from chorismate: step 3/5.</text>
</comment>
<dbReference type="InterPro" id="IPR011060">
    <property type="entry name" value="RibuloseP-bd_barrel"/>
</dbReference>